<dbReference type="SUPFAM" id="SSF111331">
    <property type="entry name" value="NAD kinase/diacylglycerol kinase-like"/>
    <property type="match status" value="1"/>
</dbReference>
<comment type="cofactor">
    <cofactor evidence="1">
        <name>Mg(2+)</name>
        <dbReference type="ChEBI" id="CHEBI:18420"/>
    </cofactor>
</comment>
<dbReference type="Gene3D" id="2.60.200.40">
    <property type="match status" value="1"/>
</dbReference>
<evidence type="ECO:0000256" key="9">
    <source>
        <dbReference type="SAM" id="MobiDB-lite"/>
    </source>
</evidence>
<accession>A0ABZ2ZTM9</accession>
<evidence type="ECO:0000256" key="4">
    <source>
        <dbReference type="ARBA" id="ARBA00022741"/>
    </source>
</evidence>
<feature type="domain" description="DAGKc" evidence="10">
    <location>
        <begin position="43"/>
        <end position="173"/>
    </location>
</feature>
<evidence type="ECO:0000256" key="8">
    <source>
        <dbReference type="ARBA" id="ARBA00023264"/>
    </source>
</evidence>
<keyword evidence="4" id="KW-0547">Nucleotide-binding</keyword>
<feature type="region of interest" description="Disordered" evidence="9">
    <location>
        <begin position="346"/>
        <end position="374"/>
    </location>
</feature>
<dbReference type="Proteomes" id="UP001448858">
    <property type="component" value="Chromosome"/>
</dbReference>
<dbReference type="PANTHER" id="PTHR12358:SF54">
    <property type="entry name" value="SPHINGOSINE KINASE RELATED PROTEIN"/>
    <property type="match status" value="1"/>
</dbReference>
<comment type="similarity">
    <text evidence="2">Belongs to the diacylglycerol/lipid kinase family.</text>
</comment>
<dbReference type="Gene3D" id="3.40.50.10330">
    <property type="entry name" value="Probable inorganic polyphosphate/atp-NAD kinase, domain 1"/>
    <property type="match status" value="1"/>
</dbReference>
<sequence length="374" mass="39602">MSTPQILLLSLLLALAAAGVVWASVRRRRRKSAGQAVVKTLAPGHQRVAVVINPIKVQAPAARVLLEQACELAGWDPPLFLETTADSPGFEQARWAVQSGADVVVAAGGDGTVREVARALANNPAALGLLPLGTGNLLARNLGLPVLDLPAAVSTALHGQERRIDMGTMTQENSVTGETSSSAFLVMGGIGLDAEVLAATRDDLKERVGWMAYSEAGVRLLPGRRTKMSISLDGEPARVRKVRSILFANIGRLPAGIDFIPEARMDDGLLDVVVMSPRSLAGWLWLAGKVVTKYPKDLPVIDHRRAKTVEISVGQPTRTQLDGDVTGTATTVRVQVNPLALLIRSPAPARPRPRPFGGRNQVPARNGAAAGRTS</sequence>
<reference evidence="11 12" key="1">
    <citation type="submission" date="2024-04" db="EMBL/GenBank/DDBJ databases">
        <title>Arthrobacter sp. from Plains bison fecal sample.</title>
        <authorList>
            <person name="Ruzzini A."/>
        </authorList>
    </citation>
    <scope>NUCLEOTIDE SEQUENCE [LARGE SCALE GENOMIC DNA]</scope>
    <source>
        <strain evidence="11 12">EINP1</strain>
    </source>
</reference>
<dbReference type="GO" id="GO:0016301">
    <property type="term" value="F:kinase activity"/>
    <property type="evidence" value="ECO:0007669"/>
    <property type="project" value="UniProtKB-KW"/>
</dbReference>
<evidence type="ECO:0000256" key="2">
    <source>
        <dbReference type="ARBA" id="ARBA00005983"/>
    </source>
</evidence>
<keyword evidence="7" id="KW-0444">Lipid biosynthesis</keyword>
<evidence type="ECO:0000313" key="11">
    <source>
        <dbReference type="EMBL" id="WZP15514.1"/>
    </source>
</evidence>
<proteinExistence type="inferred from homology"/>
<evidence type="ECO:0000256" key="6">
    <source>
        <dbReference type="ARBA" id="ARBA00022840"/>
    </source>
</evidence>
<dbReference type="EMBL" id="CP151657">
    <property type="protein sequence ID" value="WZP15514.1"/>
    <property type="molecule type" value="Genomic_DNA"/>
</dbReference>
<evidence type="ECO:0000256" key="3">
    <source>
        <dbReference type="ARBA" id="ARBA00022679"/>
    </source>
</evidence>
<dbReference type="SMART" id="SM00046">
    <property type="entry name" value="DAGKc"/>
    <property type="match status" value="1"/>
</dbReference>
<dbReference type="InterPro" id="IPR017438">
    <property type="entry name" value="ATP-NAD_kinase_N"/>
</dbReference>
<dbReference type="Pfam" id="PF19279">
    <property type="entry name" value="YegS_C"/>
    <property type="match status" value="1"/>
</dbReference>
<dbReference type="InterPro" id="IPR016064">
    <property type="entry name" value="NAD/diacylglycerol_kinase_sf"/>
</dbReference>
<evidence type="ECO:0000259" key="10">
    <source>
        <dbReference type="PROSITE" id="PS50146"/>
    </source>
</evidence>
<dbReference type="InterPro" id="IPR001206">
    <property type="entry name" value="Diacylglycerol_kinase_cat_dom"/>
</dbReference>
<keyword evidence="8" id="KW-1208">Phospholipid metabolism</keyword>
<dbReference type="PANTHER" id="PTHR12358">
    <property type="entry name" value="SPHINGOSINE KINASE"/>
    <property type="match status" value="1"/>
</dbReference>
<organism evidence="11 12">
    <name type="scientific">Arthrobacter citreus</name>
    <dbReference type="NCBI Taxonomy" id="1670"/>
    <lineage>
        <taxon>Bacteria</taxon>
        <taxon>Bacillati</taxon>
        <taxon>Actinomycetota</taxon>
        <taxon>Actinomycetes</taxon>
        <taxon>Micrococcales</taxon>
        <taxon>Micrococcaceae</taxon>
        <taxon>Arthrobacter</taxon>
    </lineage>
</organism>
<dbReference type="RefSeq" id="WP_342023172.1">
    <property type="nucleotide sequence ID" value="NZ_CP151657.1"/>
</dbReference>
<keyword evidence="7" id="KW-0443">Lipid metabolism</keyword>
<dbReference type="InterPro" id="IPR045540">
    <property type="entry name" value="YegS/DAGK_C"/>
</dbReference>
<keyword evidence="7" id="KW-0594">Phospholipid biosynthesis</keyword>
<evidence type="ECO:0000256" key="1">
    <source>
        <dbReference type="ARBA" id="ARBA00001946"/>
    </source>
</evidence>
<dbReference type="InterPro" id="IPR050187">
    <property type="entry name" value="Lipid_Phosphate_FormReg"/>
</dbReference>
<keyword evidence="12" id="KW-1185">Reference proteome</keyword>
<name>A0ABZ2ZTM9_9MICC</name>
<dbReference type="PROSITE" id="PS50146">
    <property type="entry name" value="DAGK"/>
    <property type="match status" value="1"/>
</dbReference>
<keyword evidence="5 11" id="KW-0418">Kinase</keyword>
<evidence type="ECO:0000256" key="7">
    <source>
        <dbReference type="ARBA" id="ARBA00023209"/>
    </source>
</evidence>
<keyword evidence="3" id="KW-0808">Transferase</keyword>
<evidence type="ECO:0000313" key="12">
    <source>
        <dbReference type="Proteomes" id="UP001448858"/>
    </source>
</evidence>
<evidence type="ECO:0000256" key="5">
    <source>
        <dbReference type="ARBA" id="ARBA00022777"/>
    </source>
</evidence>
<gene>
    <name evidence="11" type="ORF">AAE021_15370</name>
</gene>
<dbReference type="Pfam" id="PF00781">
    <property type="entry name" value="DAGK_cat"/>
    <property type="match status" value="1"/>
</dbReference>
<protein>
    <submittedName>
        <fullName evidence="11">Diacylglycerol kinase family protein</fullName>
    </submittedName>
</protein>
<keyword evidence="6" id="KW-0067">ATP-binding</keyword>